<reference evidence="2" key="1">
    <citation type="submission" date="2015-04" db="UniProtKB">
        <authorList>
            <consortium name="EnsemblPlants"/>
        </authorList>
    </citation>
    <scope>IDENTIFICATION</scope>
</reference>
<protein>
    <recommendedName>
        <fullName evidence="4">DUF834 domain-containing protein</fullName>
    </recommendedName>
</protein>
<feature type="region of interest" description="Disordered" evidence="1">
    <location>
        <begin position="14"/>
        <end position="59"/>
    </location>
</feature>
<reference evidence="2" key="2">
    <citation type="submission" date="2018-05" db="EMBL/GenBank/DDBJ databases">
        <title>OmerRS3 (Oryza meridionalis Reference Sequence Version 3).</title>
        <authorList>
            <person name="Zhang J."/>
            <person name="Kudrna D."/>
            <person name="Lee S."/>
            <person name="Talag J."/>
            <person name="Welchert J."/>
            <person name="Wing R.A."/>
        </authorList>
    </citation>
    <scope>NUCLEOTIDE SEQUENCE [LARGE SCALE GENOMIC DNA]</scope>
    <source>
        <strain evidence="2">cv. OR44</strain>
    </source>
</reference>
<dbReference type="Gramene" id="OMERI06G02540.1">
    <property type="protein sequence ID" value="OMERI06G02540.1"/>
    <property type="gene ID" value="OMERI06G02540"/>
</dbReference>
<dbReference type="Proteomes" id="UP000008021">
    <property type="component" value="Chromosome 6"/>
</dbReference>
<feature type="compositionally biased region" description="Acidic residues" evidence="1">
    <location>
        <begin position="47"/>
        <end position="59"/>
    </location>
</feature>
<dbReference type="HOGENOM" id="CLU_2964682_0_0_1"/>
<proteinExistence type="predicted"/>
<keyword evidence="3" id="KW-1185">Reference proteome</keyword>
<organism evidence="2">
    <name type="scientific">Oryza meridionalis</name>
    <dbReference type="NCBI Taxonomy" id="40149"/>
    <lineage>
        <taxon>Eukaryota</taxon>
        <taxon>Viridiplantae</taxon>
        <taxon>Streptophyta</taxon>
        <taxon>Embryophyta</taxon>
        <taxon>Tracheophyta</taxon>
        <taxon>Spermatophyta</taxon>
        <taxon>Magnoliopsida</taxon>
        <taxon>Liliopsida</taxon>
        <taxon>Poales</taxon>
        <taxon>Poaceae</taxon>
        <taxon>BOP clade</taxon>
        <taxon>Oryzoideae</taxon>
        <taxon>Oryzeae</taxon>
        <taxon>Oryzinae</taxon>
        <taxon>Oryza</taxon>
    </lineage>
</organism>
<name>A0A0E0DWH4_9ORYZ</name>
<evidence type="ECO:0000313" key="3">
    <source>
        <dbReference type="Proteomes" id="UP000008021"/>
    </source>
</evidence>
<dbReference type="EnsemblPlants" id="OMERI06G02540.1">
    <property type="protein sequence ID" value="OMERI06G02540.1"/>
    <property type="gene ID" value="OMERI06G02540"/>
</dbReference>
<sequence>MATGAALRQVDLALANEGGDDNGSKLREGRSGGARLETSGSPSAGLSDDDNDDDNGTNG</sequence>
<evidence type="ECO:0000313" key="2">
    <source>
        <dbReference type="EnsemblPlants" id="OMERI06G02540.1"/>
    </source>
</evidence>
<evidence type="ECO:0000256" key="1">
    <source>
        <dbReference type="SAM" id="MobiDB-lite"/>
    </source>
</evidence>
<accession>A0A0E0DWH4</accession>
<evidence type="ECO:0008006" key="4">
    <source>
        <dbReference type="Google" id="ProtNLM"/>
    </source>
</evidence>
<dbReference type="AlphaFoldDB" id="A0A0E0DWH4"/>